<feature type="transmembrane region" description="Helical" evidence="8">
    <location>
        <begin position="129"/>
        <end position="149"/>
    </location>
</feature>
<dbReference type="Proteomes" id="UP000272778">
    <property type="component" value="Unassembled WGS sequence"/>
</dbReference>
<protein>
    <recommendedName>
        <fullName evidence="4">Methylamine utilization protein MauE</fullName>
    </recommendedName>
</protein>
<name>A0A3N6Q8W3_9BURK</name>
<evidence type="ECO:0000256" key="5">
    <source>
        <dbReference type="ARBA" id="ARBA00022692"/>
    </source>
</evidence>
<comment type="caution">
    <text evidence="10">The sequence shown here is derived from an EMBL/GenBank/DDBJ whole genome shotgun (WGS) entry which is preliminary data.</text>
</comment>
<organism evidence="10 11">
    <name type="scientific">Paraburkholderia dinghuensis</name>
    <dbReference type="NCBI Taxonomy" id="2305225"/>
    <lineage>
        <taxon>Bacteria</taxon>
        <taxon>Pseudomonadati</taxon>
        <taxon>Pseudomonadota</taxon>
        <taxon>Betaproteobacteria</taxon>
        <taxon>Burkholderiales</taxon>
        <taxon>Burkholderiaceae</taxon>
        <taxon>Paraburkholderia</taxon>
    </lineage>
</organism>
<evidence type="ECO:0000313" key="11">
    <source>
        <dbReference type="Proteomes" id="UP000272778"/>
    </source>
</evidence>
<comment type="pathway">
    <text evidence="3">One-carbon metabolism; methylamine degradation.</text>
</comment>
<feature type="transmembrane region" description="Helical" evidence="8">
    <location>
        <begin position="47"/>
        <end position="69"/>
    </location>
</feature>
<feature type="domain" description="Methylamine utilisation protein MauE" evidence="9">
    <location>
        <begin position="10"/>
        <end position="139"/>
    </location>
</feature>
<gene>
    <name evidence="10" type="ORF">D1Y85_03710</name>
</gene>
<evidence type="ECO:0000256" key="1">
    <source>
        <dbReference type="ARBA" id="ARBA00003475"/>
    </source>
</evidence>
<dbReference type="InterPro" id="IPR009908">
    <property type="entry name" value="Methylamine_util_MauE"/>
</dbReference>
<reference evidence="10 11" key="1">
    <citation type="submission" date="2018-11" db="EMBL/GenBank/DDBJ databases">
        <title>Paraburkholderia sp. DHOA04, isolated from soil.</title>
        <authorList>
            <person name="Gao Z.-H."/>
            <person name="Qiu L.-H."/>
            <person name="Fu J.-C."/>
        </authorList>
    </citation>
    <scope>NUCLEOTIDE SEQUENCE [LARGE SCALE GENOMIC DNA]</scope>
    <source>
        <strain evidence="10 11">DHOA04</strain>
    </source>
</reference>
<keyword evidence="6 8" id="KW-1133">Transmembrane helix</keyword>
<sequence>MFTSDPTAHAIAVGAMSIYFLAAAIAKFSNQAAFADALRGYSLLPDSLIAPLSILFPAAEAGGALLVLYGPTCALGGIVLTALALCFTAAIAFNLLRGNTSIDCGCFGPFAAVQPADAQRITWWHAARALAVAAIAAATTMSVTVRHLTLLDDCVVLFGIATLTVISLTVDAVLAVPYSSSR</sequence>
<dbReference type="GO" id="GO:0030416">
    <property type="term" value="P:methylamine metabolic process"/>
    <property type="evidence" value="ECO:0007669"/>
    <property type="project" value="InterPro"/>
</dbReference>
<evidence type="ECO:0000256" key="8">
    <source>
        <dbReference type="SAM" id="Phobius"/>
    </source>
</evidence>
<evidence type="ECO:0000256" key="4">
    <source>
        <dbReference type="ARBA" id="ARBA00019078"/>
    </source>
</evidence>
<dbReference type="Pfam" id="PF07291">
    <property type="entry name" value="MauE"/>
    <property type="match status" value="1"/>
</dbReference>
<feature type="transmembrane region" description="Helical" evidence="8">
    <location>
        <begin position="6"/>
        <end position="26"/>
    </location>
</feature>
<evidence type="ECO:0000256" key="7">
    <source>
        <dbReference type="ARBA" id="ARBA00023136"/>
    </source>
</evidence>
<evidence type="ECO:0000256" key="6">
    <source>
        <dbReference type="ARBA" id="ARBA00022989"/>
    </source>
</evidence>
<dbReference type="AlphaFoldDB" id="A0A3N6Q8W3"/>
<evidence type="ECO:0000256" key="2">
    <source>
        <dbReference type="ARBA" id="ARBA00004141"/>
    </source>
</evidence>
<dbReference type="RefSeq" id="WP_124149686.1">
    <property type="nucleotide sequence ID" value="NZ_RQIS01000002.1"/>
</dbReference>
<keyword evidence="5 8" id="KW-0812">Transmembrane</keyword>
<comment type="subcellular location">
    <subcellularLocation>
        <location evidence="2">Membrane</location>
        <topology evidence="2">Multi-pass membrane protein</topology>
    </subcellularLocation>
</comment>
<keyword evidence="7 8" id="KW-0472">Membrane</keyword>
<feature type="transmembrane region" description="Helical" evidence="8">
    <location>
        <begin position="75"/>
        <end position="96"/>
    </location>
</feature>
<evidence type="ECO:0000313" key="10">
    <source>
        <dbReference type="EMBL" id="RQH08986.1"/>
    </source>
</evidence>
<dbReference type="OrthoDB" id="9180460at2"/>
<comment type="function">
    <text evidence="1">May be specifically involved in the processing, transport, and/or maturation of the MADH beta-subunit.</text>
</comment>
<evidence type="ECO:0000259" key="9">
    <source>
        <dbReference type="Pfam" id="PF07291"/>
    </source>
</evidence>
<evidence type="ECO:0000256" key="3">
    <source>
        <dbReference type="ARBA" id="ARBA00004856"/>
    </source>
</evidence>
<dbReference type="GO" id="GO:0016020">
    <property type="term" value="C:membrane"/>
    <property type="evidence" value="ECO:0007669"/>
    <property type="project" value="UniProtKB-SubCell"/>
</dbReference>
<proteinExistence type="predicted"/>
<dbReference type="EMBL" id="RQIS01000002">
    <property type="protein sequence ID" value="RQH08986.1"/>
    <property type="molecule type" value="Genomic_DNA"/>
</dbReference>
<keyword evidence="11" id="KW-1185">Reference proteome</keyword>
<dbReference type="UniPathway" id="UPA00895"/>
<accession>A0A3N6Q8W3</accession>
<feature type="transmembrane region" description="Helical" evidence="8">
    <location>
        <begin position="155"/>
        <end position="176"/>
    </location>
</feature>